<protein>
    <recommendedName>
        <fullName evidence="5">XRE family transcriptional regulator</fullName>
    </recommendedName>
</protein>
<name>A0A2T5DEY8_ENTMU</name>
<evidence type="ECO:0000313" key="4">
    <source>
        <dbReference type="Proteomes" id="UP000557857"/>
    </source>
</evidence>
<proteinExistence type="predicted"/>
<dbReference type="Proteomes" id="UP000557857">
    <property type="component" value="Unassembled WGS sequence"/>
</dbReference>
<reference evidence="2 3" key="1">
    <citation type="submission" date="2018-03" db="EMBL/GenBank/DDBJ databases">
        <title>Draft genome sequences of four Enterococcus mundtii strains isolated from beef slaughterhouses in Kenya.</title>
        <authorList>
            <person name="Wambui J."/>
            <person name="Stevens M."/>
            <person name="Njage P."/>
            <person name="Stephan R."/>
            <person name="Tasara T."/>
        </authorList>
    </citation>
    <scope>NUCLEOTIDE SEQUENCE [LARGE SCALE GENOMIC DNA]</scope>
    <source>
        <strain evidence="2 3">H18-EM</strain>
    </source>
</reference>
<comment type="caution">
    <text evidence="2">The sequence shown here is derived from an EMBL/GenBank/DDBJ whole genome shotgun (WGS) entry which is preliminary data.</text>
</comment>
<dbReference type="RefSeq" id="WP_108145565.1">
    <property type="nucleotide sequence ID" value="NZ_JAAAJW010000013.1"/>
</dbReference>
<dbReference type="AlphaFoldDB" id="A0A2T5DEY8"/>
<dbReference type="Proteomes" id="UP000244022">
    <property type="component" value="Unassembled WGS sequence"/>
</dbReference>
<gene>
    <name evidence="2" type="ORF">C6N14_03395</name>
    <name evidence="1" type="ORF">HI921_07790</name>
</gene>
<evidence type="ECO:0000313" key="1">
    <source>
        <dbReference type="EMBL" id="NMP58363.1"/>
    </source>
</evidence>
<sequence length="68" mass="7824">MYADKNEIEWLLFESGISVKDIYTESGVARTTVIDLVNKTSSIDKMRFDNAIKLTKVAKKRKEITEIK</sequence>
<evidence type="ECO:0000313" key="2">
    <source>
        <dbReference type="EMBL" id="PTO36581.1"/>
    </source>
</evidence>
<evidence type="ECO:0000313" key="3">
    <source>
        <dbReference type="Proteomes" id="UP000244022"/>
    </source>
</evidence>
<evidence type="ECO:0008006" key="5">
    <source>
        <dbReference type="Google" id="ProtNLM"/>
    </source>
</evidence>
<dbReference type="EMBL" id="JABCAG010000019">
    <property type="protein sequence ID" value="NMP58363.1"/>
    <property type="molecule type" value="Genomic_DNA"/>
</dbReference>
<dbReference type="EMBL" id="PYGR01000008">
    <property type="protein sequence ID" value="PTO36581.1"/>
    <property type="molecule type" value="Genomic_DNA"/>
</dbReference>
<reference evidence="1 4" key="2">
    <citation type="submission" date="2020-04" db="EMBL/GenBank/DDBJ databases">
        <authorList>
            <person name="Abaymova A."/>
            <person name="Teymurazov M."/>
            <person name="Tazyna O."/>
            <person name="Chatushin Y."/>
            <person name="Svetoch E."/>
            <person name="Pereligyn V."/>
            <person name="Pohylenko V."/>
            <person name="Platonov M."/>
            <person name="Kartsev N."/>
            <person name="Skryabin Y."/>
            <person name="Sizova A."/>
            <person name="Solomentsev V."/>
            <person name="Kislichkina A."/>
            <person name="Bogun A."/>
        </authorList>
    </citation>
    <scope>NUCLEOTIDE SEQUENCE [LARGE SCALE GENOMIC DNA]</scope>
    <source>
        <strain evidence="1">SCPM-O-B-8398</strain>
        <strain evidence="4">SCPM-O-B-8398 (E28)</strain>
    </source>
</reference>
<organism evidence="2 3">
    <name type="scientific">Enterococcus mundtii</name>
    <dbReference type="NCBI Taxonomy" id="53346"/>
    <lineage>
        <taxon>Bacteria</taxon>
        <taxon>Bacillati</taxon>
        <taxon>Bacillota</taxon>
        <taxon>Bacilli</taxon>
        <taxon>Lactobacillales</taxon>
        <taxon>Enterococcaceae</taxon>
        <taxon>Enterococcus</taxon>
    </lineage>
</organism>
<accession>A0A2T5DEY8</accession>